<protein>
    <recommendedName>
        <fullName evidence="2">Homing endonuclease LAGLIDADG domain-containing protein</fullName>
    </recommendedName>
</protein>
<reference evidence="1" key="1">
    <citation type="journal article" date="2015" name="Nature">
        <title>Complex archaea that bridge the gap between prokaryotes and eukaryotes.</title>
        <authorList>
            <person name="Spang A."/>
            <person name="Saw J.H."/>
            <person name="Jorgensen S.L."/>
            <person name="Zaremba-Niedzwiedzka K."/>
            <person name="Martijn J."/>
            <person name="Lind A.E."/>
            <person name="van Eijk R."/>
            <person name="Schleper C."/>
            <person name="Guy L."/>
            <person name="Ettema T.J."/>
        </authorList>
    </citation>
    <scope>NUCLEOTIDE SEQUENCE</scope>
</reference>
<evidence type="ECO:0008006" key="2">
    <source>
        <dbReference type="Google" id="ProtNLM"/>
    </source>
</evidence>
<proteinExistence type="predicted"/>
<dbReference type="SUPFAM" id="SSF55608">
    <property type="entry name" value="Homing endonucleases"/>
    <property type="match status" value="1"/>
</dbReference>
<dbReference type="AlphaFoldDB" id="A0A0F9IKV7"/>
<gene>
    <name evidence="1" type="ORF">LCGC14_1566600</name>
</gene>
<comment type="caution">
    <text evidence="1">The sequence shown here is derived from an EMBL/GenBank/DDBJ whole genome shotgun (WGS) entry which is preliminary data.</text>
</comment>
<name>A0A0F9IKV7_9ZZZZ</name>
<dbReference type="Gene3D" id="3.10.28.10">
    <property type="entry name" value="Homing endonucleases"/>
    <property type="match status" value="1"/>
</dbReference>
<accession>A0A0F9IKV7</accession>
<organism evidence="1">
    <name type="scientific">marine sediment metagenome</name>
    <dbReference type="NCBI Taxonomy" id="412755"/>
    <lineage>
        <taxon>unclassified sequences</taxon>
        <taxon>metagenomes</taxon>
        <taxon>ecological metagenomes</taxon>
    </lineage>
</organism>
<evidence type="ECO:0000313" key="1">
    <source>
        <dbReference type="EMBL" id="KKM28246.1"/>
    </source>
</evidence>
<sequence>MCIEAYAAGIMDGDGSIQIQEINRGSSYRFIVYLSGCERSPIDLLHSHWGGGITETVTQTGRPYFRWHITSLKATKFLEDILPHLVGKADQALLALKFQGTDRNLGRDWAMRESMRALTTRSRRQ</sequence>
<dbReference type="EMBL" id="LAZR01012163">
    <property type="protein sequence ID" value="KKM28246.1"/>
    <property type="molecule type" value="Genomic_DNA"/>
</dbReference>
<dbReference type="InterPro" id="IPR027434">
    <property type="entry name" value="Homing_endonucl"/>
</dbReference>